<comment type="caution">
    <text evidence="1">The sequence shown here is derived from an EMBL/GenBank/DDBJ whole genome shotgun (WGS) entry which is preliminary data.</text>
</comment>
<dbReference type="OrthoDB" id="5517874at2759"/>
<dbReference type="EMBL" id="LGUB01000054">
    <property type="protein sequence ID" value="KRH94586.1"/>
    <property type="molecule type" value="Genomic_DNA"/>
</dbReference>
<proteinExistence type="predicted"/>
<gene>
    <name evidence="1" type="ORF">M153_2030003646</name>
</gene>
<sequence>MAVQKWQSIIGGSQITTFTDSNNNLGHKIDFSKRMHRWKALLSDLDIKYEFINGDQNVSADSLSGDICATIFEKEMRSFHILHGHPGLTKTFQTLNLSKKLTKSQKNSITQIISNCDFCQLKKVTKHKYGHLSGRVRTESPFVHISSVIFGPFESKFY</sequence>
<evidence type="ECO:0008006" key="3">
    <source>
        <dbReference type="Google" id="ProtNLM"/>
    </source>
</evidence>
<evidence type="ECO:0000313" key="2">
    <source>
        <dbReference type="Proteomes" id="UP000051530"/>
    </source>
</evidence>
<evidence type="ECO:0000313" key="1">
    <source>
        <dbReference type="EMBL" id="KRH94586.1"/>
    </source>
</evidence>
<reference evidence="1 2" key="1">
    <citation type="submission" date="2015-07" db="EMBL/GenBank/DDBJ databases">
        <title>The genome of Pseudoloma neurophilia, a relevant intracellular parasite of the zebrafish.</title>
        <authorList>
            <person name="Ndikumana S."/>
            <person name="Pelin A."/>
            <person name="Sanders J."/>
            <person name="Corradi N."/>
        </authorList>
    </citation>
    <scope>NUCLEOTIDE SEQUENCE [LARGE SCALE GENOMIC DNA]</scope>
    <source>
        <strain evidence="1 2">MK1</strain>
    </source>
</reference>
<accession>A0A0R0LZH1</accession>
<dbReference type="AlphaFoldDB" id="A0A0R0LZH1"/>
<keyword evidence="2" id="KW-1185">Reference proteome</keyword>
<dbReference type="VEuPathDB" id="MicrosporidiaDB:M153_2030003646"/>
<dbReference type="Proteomes" id="UP000051530">
    <property type="component" value="Unassembled WGS sequence"/>
</dbReference>
<organism evidence="1 2">
    <name type="scientific">Pseudoloma neurophilia</name>
    <dbReference type="NCBI Taxonomy" id="146866"/>
    <lineage>
        <taxon>Eukaryota</taxon>
        <taxon>Fungi</taxon>
        <taxon>Fungi incertae sedis</taxon>
        <taxon>Microsporidia</taxon>
        <taxon>Pseudoloma</taxon>
    </lineage>
</organism>
<protein>
    <recommendedName>
        <fullName evidence="3">Transposable element</fullName>
    </recommendedName>
</protein>
<name>A0A0R0LZH1_9MICR</name>